<keyword evidence="7" id="KW-0675">Receptor</keyword>
<accession>A0A914RPX8</accession>
<evidence type="ECO:0000313" key="11">
    <source>
        <dbReference type="WBParaSite" id="PEQ_0000835101-mRNA-1"/>
    </source>
</evidence>
<proteinExistence type="predicted"/>
<dbReference type="GO" id="GO:0043565">
    <property type="term" value="F:sequence-specific DNA binding"/>
    <property type="evidence" value="ECO:0007669"/>
    <property type="project" value="InterPro"/>
</dbReference>
<keyword evidence="3" id="KW-0862">Zinc</keyword>
<dbReference type="AlphaFoldDB" id="A0A914RPX8"/>
<keyword evidence="10" id="KW-1185">Reference proteome</keyword>
<feature type="domain" description="Nuclear receptor" evidence="9">
    <location>
        <begin position="3"/>
        <end position="21"/>
    </location>
</feature>
<evidence type="ECO:0000256" key="7">
    <source>
        <dbReference type="ARBA" id="ARBA00023170"/>
    </source>
</evidence>
<sequence>MYMRRKCQHCRLKKCMEIGMRPEHTYDSRSDRLVYEGRPFFRDVIAFDKNLGDV</sequence>
<dbReference type="InterPro" id="IPR013088">
    <property type="entry name" value="Znf_NHR/GATA"/>
</dbReference>
<reference evidence="11" key="1">
    <citation type="submission" date="2022-11" db="UniProtKB">
        <authorList>
            <consortium name="WormBaseParasite"/>
        </authorList>
    </citation>
    <scope>IDENTIFICATION</scope>
</reference>
<evidence type="ECO:0000256" key="5">
    <source>
        <dbReference type="ARBA" id="ARBA00023125"/>
    </source>
</evidence>
<evidence type="ECO:0000256" key="1">
    <source>
        <dbReference type="ARBA" id="ARBA00022723"/>
    </source>
</evidence>
<evidence type="ECO:0000256" key="6">
    <source>
        <dbReference type="ARBA" id="ARBA00023163"/>
    </source>
</evidence>
<evidence type="ECO:0000256" key="3">
    <source>
        <dbReference type="ARBA" id="ARBA00022833"/>
    </source>
</evidence>
<dbReference type="Gene3D" id="3.30.50.10">
    <property type="entry name" value="Erythroid Transcription Factor GATA-1, subunit A"/>
    <property type="match status" value="1"/>
</dbReference>
<evidence type="ECO:0000256" key="4">
    <source>
        <dbReference type="ARBA" id="ARBA00023015"/>
    </source>
</evidence>
<keyword evidence="8" id="KW-0539">Nucleus</keyword>
<keyword evidence="1" id="KW-0479">Metal-binding</keyword>
<dbReference type="GO" id="GO:0003700">
    <property type="term" value="F:DNA-binding transcription factor activity"/>
    <property type="evidence" value="ECO:0007669"/>
    <property type="project" value="InterPro"/>
</dbReference>
<organism evidence="10 11">
    <name type="scientific">Parascaris equorum</name>
    <name type="common">Equine roundworm</name>
    <dbReference type="NCBI Taxonomy" id="6256"/>
    <lineage>
        <taxon>Eukaryota</taxon>
        <taxon>Metazoa</taxon>
        <taxon>Ecdysozoa</taxon>
        <taxon>Nematoda</taxon>
        <taxon>Chromadorea</taxon>
        <taxon>Rhabditida</taxon>
        <taxon>Spirurina</taxon>
        <taxon>Ascaridomorpha</taxon>
        <taxon>Ascaridoidea</taxon>
        <taxon>Ascarididae</taxon>
        <taxon>Parascaris</taxon>
    </lineage>
</organism>
<dbReference type="SUPFAM" id="SSF57716">
    <property type="entry name" value="Glucocorticoid receptor-like (DNA-binding domain)"/>
    <property type="match status" value="1"/>
</dbReference>
<dbReference type="Pfam" id="PF00105">
    <property type="entry name" value="zf-C4"/>
    <property type="match status" value="1"/>
</dbReference>
<keyword evidence="6" id="KW-0804">Transcription</keyword>
<dbReference type="GO" id="GO:0008270">
    <property type="term" value="F:zinc ion binding"/>
    <property type="evidence" value="ECO:0007669"/>
    <property type="project" value="UniProtKB-KW"/>
</dbReference>
<dbReference type="WBParaSite" id="PEQ_0000835101-mRNA-1">
    <property type="protein sequence ID" value="PEQ_0000835101-mRNA-1"/>
    <property type="gene ID" value="PEQ_0000835101"/>
</dbReference>
<keyword evidence="4" id="KW-0805">Transcription regulation</keyword>
<evidence type="ECO:0000313" key="10">
    <source>
        <dbReference type="Proteomes" id="UP000887564"/>
    </source>
</evidence>
<name>A0A914RPX8_PAREQ</name>
<keyword evidence="2" id="KW-0863">Zinc-finger</keyword>
<keyword evidence="5" id="KW-0238">DNA-binding</keyword>
<protein>
    <submittedName>
        <fullName evidence="11">Nuclear receptor domain-containing protein</fullName>
    </submittedName>
</protein>
<evidence type="ECO:0000256" key="8">
    <source>
        <dbReference type="ARBA" id="ARBA00023242"/>
    </source>
</evidence>
<evidence type="ECO:0000259" key="9">
    <source>
        <dbReference type="Pfam" id="PF00105"/>
    </source>
</evidence>
<dbReference type="InterPro" id="IPR001628">
    <property type="entry name" value="Znf_hrmn_rcpt"/>
</dbReference>
<evidence type="ECO:0000256" key="2">
    <source>
        <dbReference type="ARBA" id="ARBA00022771"/>
    </source>
</evidence>
<dbReference type="Proteomes" id="UP000887564">
    <property type="component" value="Unplaced"/>
</dbReference>